<accession>J3KUC2</accession>
<protein>
    <submittedName>
        <fullName evidence="1">Uncharacterized protein</fullName>
    </submittedName>
</protein>
<dbReference type="Gramene" id="OB0047G10040.1">
    <property type="protein sequence ID" value="OB0047G10040.1"/>
    <property type="gene ID" value="OB0047G10040"/>
</dbReference>
<name>J3KUC2_ORYBR</name>
<proteinExistence type="predicted"/>
<keyword evidence="2" id="KW-1185">Reference proteome</keyword>
<sequence length="129" mass="14186">MIPGSHTIWFLATANQCQVDTHSLAFTRLYMCIIIQTNPNGSIVTMSATVNCCSMYRLVSISPVNRTLSLNCFLLIFSKTLLIVSFLLKKKLERIGVVCKLGKRTSPNCASHSGTVLEPTNKCLSLSCL</sequence>
<reference evidence="1" key="1">
    <citation type="submission" date="2015-06" db="UniProtKB">
        <authorList>
            <consortium name="EnsemblPlants"/>
        </authorList>
    </citation>
    <scope>IDENTIFICATION</scope>
</reference>
<dbReference type="EnsemblPlants" id="OB0047G10040.1">
    <property type="protein sequence ID" value="OB0047G10040.1"/>
    <property type="gene ID" value="OB0047G10040"/>
</dbReference>
<evidence type="ECO:0000313" key="2">
    <source>
        <dbReference type="Proteomes" id="UP000006038"/>
    </source>
</evidence>
<organism evidence="1">
    <name type="scientific">Oryza brachyantha</name>
    <name type="common">malo sina</name>
    <dbReference type="NCBI Taxonomy" id="4533"/>
    <lineage>
        <taxon>Eukaryota</taxon>
        <taxon>Viridiplantae</taxon>
        <taxon>Streptophyta</taxon>
        <taxon>Embryophyta</taxon>
        <taxon>Tracheophyta</taxon>
        <taxon>Spermatophyta</taxon>
        <taxon>Magnoliopsida</taxon>
        <taxon>Liliopsida</taxon>
        <taxon>Poales</taxon>
        <taxon>Poaceae</taxon>
        <taxon>BOP clade</taxon>
        <taxon>Oryzoideae</taxon>
        <taxon>Oryzeae</taxon>
        <taxon>Oryzinae</taxon>
        <taxon>Oryza</taxon>
    </lineage>
</organism>
<evidence type="ECO:0000313" key="1">
    <source>
        <dbReference type="EnsemblPlants" id="OB0047G10040.1"/>
    </source>
</evidence>
<dbReference type="AlphaFoldDB" id="J3KUC2"/>
<dbReference type="Proteomes" id="UP000006038">
    <property type="component" value="Unassembled WGS sequence"/>
</dbReference>
<dbReference type="HOGENOM" id="CLU_1952137_0_0_1"/>